<dbReference type="GO" id="GO:0006744">
    <property type="term" value="P:ubiquinone biosynthetic process"/>
    <property type="evidence" value="ECO:0007669"/>
    <property type="project" value="UniProtKB-UniPathway"/>
</dbReference>
<dbReference type="Pfam" id="PF01494">
    <property type="entry name" value="FAD_binding_3"/>
    <property type="match status" value="1"/>
</dbReference>
<accession>A0A0M4NTH5</accession>
<dbReference type="EMBL" id="KT381466">
    <property type="protein sequence ID" value="ALE59709.1"/>
    <property type="molecule type" value="Genomic_DNA"/>
</dbReference>
<dbReference type="InterPro" id="IPR010971">
    <property type="entry name" value="UbiH/COQ6"/>
</dbReference>
<gene>
    <name evidence="9" type="primary">ubiH</name>
    <name evidence="9" type="ORF">CBU_0075</name>
</gene>
<dbReference type="NCBIfam" id="TIGR01984">
    <property type="entry name" value="UbiH"/>
    <property type="match status" value="1"/>
</dbReference>
<protein>
    <submittedName>
        <fullName evidence="9">2-polyprenyl-6-methoxyphenol hydroxylase</fullName>
    </submittedName>
</protein>
<evidence type="ECO:0000256" key="3">
    <source>
        <dbReference type="ARBA" id="ARBA00005349"/>
    </source>
</evidence>
<dbReference type="Gene3D" id="3.50.50.60">
    <property type="entry name" value="FAD/NAD(P)-binding domain"/>
    <property type="match status" value="2"/>
</dbReference>
<dbReference type="PANTHER" id="PTHR43876">
    <property type="entry name" value="UBIQUINONE BIOSYNTHESIS MONOOXYGENASE COQ6, MITOCHONDRIAL"/>
    <property type="match status" value="1"/>
</dbReference>
<sequence>MNQTDIIIIGAGLVGTSVAVALQGHGIKIKILEHHLPSAAVTSSNDVRPLTLSFGSYQILKNLGVEADLANEACPISTVHVSDQGALGALRFRASEFNVPALGYVVSFAKLQQSLYQRAALQKNAEIVPISTIDDIQCNTNHAQVTFSTINGQQQLQADLLIAADGTHSTARRLLKIPVEEENRNEVALIALLRLKQPHNHIAYERFTSQGTLALLPLFQANQCRLVWTLPKTKADEIEQLSDDEFRAVLHRVFKPYIGAIQSVERGKRFPLQMLIAQEQVRPSFVMLGNASHTLYPIAAQGFNLGLRDAAVLSEVLIDARRQLKPLGDIRFLQEYSRWRKTDQARITGLTRGLSQWFGVQLPLANQARGLGLLATGLLPPFKKRLAKRLMGLSGRLPQLMRGLKLDDAI</sequence>
<evidence type="ECO:0000256" key="6">
    <source>
        <dbReference type="ARBA" id="ARBA00023002"/>
    </source>
</evidence>
<dbReference type="GO" id="GO:0008681">
    <property type="term" value="F:2-octaprenyl-6-methoxyphenol hydroxylase activity"/>
    <property type="evidence" value="ECO:0007669"/>
    <property type="project" value="InterPro"/>
</dbReference>
<comment type="similarity">
    <text evidence="3">Belongs to the UbiH/COQ6 family.</text>
</comment>
<evidence type="ECO:0000313" key="9">
    <source>
        <dbReference type="EMBL" id="ALE59709.1"/>
    </source>
</evidence>
<reference evidence="9" key="1">
    <citation type="journal article" date="2015" name="Microbes Infect.">
        <title>Whole genome PCR scanning (WGPS) of Coxiella burnetii strains from ruminants.</title>
        <authorList>
            <person name="Sidi-Boumedine K."/>
            <person name="Adam G."/>
            <person name="Angen O."/>
            <person name="Aspan A."/>
            <person name="Bossers A."/>
            <person name="Roest H.J."/>
            <person name="Prigent M."/>
            <person name="Thiery R."/>
            <person name="Rousset E."/>
        </authorList>
    </citation>
    <scope>NUCLEOTIDE SEQUENCE</scope>
    <source>
        <strain evidence="9">EVC13</strain>
    </source>
</reference>
<dbReference type="SUPFAM" id="SSF51905">
    <property type="entry name" value="FAD/NAD(P)-binding domain"/>
    <property type="match status" value="1"/>
</dbReference>
<evidence type="ECO:0000256" key="4">
    <source>
        <dbReference type="ARBA" id="ARBA00022630"/>
    </source>
</evidence>
<name>A0A0M4NTH5_COXBE</name>
<dbReference type="OMA" id="WFARQAM"/>
<dbReference type="InterPro" id="IPR051205">
    <property type="entry name" value="UbiH/COQ6_monooxygenase"/>
</dbReference>
<evidence type="ECO:0000256" key="1">
    <source>
        <dbReference type="ARBA" id="ARBA00001974"/>
    </source>
</evidence>
<keyword evidence="5" id="KW-0274">FAD</keyword>
<dbReference type="PRINTS" id="PR00420">
    <property type="entry name" value="RNGMNOXGNASE"/>
</dbReference>
<dbReference type="RefSeq" id="WP_010957361.1">
    <property type="nucleotide sequence ID" value="NZ_AP019759.1"/>
</dbReference>
<dbReference type="GO" id="GO:0071949">
    <property type="term" value="F:FAD binding"/>
    <property type="evidence" value="ECO:0007669"/>
    <property type="project" value="InterPro"/>
</dbReference>
<dbReference type="InterPro" id="IPR036188">
    <property type="entry name" value="FAD/NAD-bd_sf"/>
</dbReference>
<keyword evidence="6" id="KW-0560">Oxidoreductase</keyword>
<organism evidence="9">
    <name type="scientific">Coxiella burnetii</name>
    <dbReference type="NCBI Taxonomy" id="777"/>
    <lineage>
        <taxon>Bacteria</taxon>
        <taxon>Pseudomonadati</taxon>
        <taxon>Pseudomonadota</taxon>
        <taxon>Gammaproteobacteria</taxon>
        <taxon>Legionellales</taxon>
        <taxon>Coxiellaceae</taxon>
        <taxon>Coxiella</taxon>
    </lineage>
</organism>
<dbReference type="PANTHER" id="PTHR43876:SF8">
    <property type="entry name" value="2-OCTAPRENYL-6-METHOXYPHENOL HYDROXYLASE"/>
    <property type="match status" value="1"/>
</dbReference>
<proteinExistence type="inferred from homology"/>
<comment type="pathway">
    <text evidence="2">Cofactor biosynthesis; ubiquinone biosynthesis.</text>
</comment>
<evidence type="ECO:0000259" key="8">
    <source>
        <dbReference type="Pfam" id="PF01494"/>
    </source>
</evidence>
<dbReference type="AlphaFoldDB" id="A0A0M4NTH5"/>
<evidence type="ECO:0000256" key="5">
    <source>
        <dbReference type="ARBA" id="ARBA00022827"/>
    </source>
</evidence>
<dbReference type="InterPro" id="IPR011295">
    <property type="entry name" value="UbiH"/>
</dbReference>
<dbReference type="InterPro" id="IPR002938">
    <property type="entry name" value="FAD-bd"/>
</dbReference>
<feature type="domain" description="FAD-binding" evidence="8">
    <location>
        <begin position="4"/>
        <end position="320"/>
    </location>
</feature>
<keyword evidence="4" id="KW-0285">Flavoprotein</keyword>
<dbReference type="NCBIfam" id="TIGR01988">
    <property type="entry name" value="Ubi-OHases"/>
    <property type="match status" value="1"/>
</dbReference>
<evidence type="ECO:0000256" key="2">
    <source>
        <dbReference type="ARBA" id="ARBA00004749"/>
    </source>
</evidence>
<dbReference type="UniPathway" id="UPA00232"/>
<dbReference type="PATRIC" id="fig|777.21.peg.125"/>
<evidence type="ECO:0000256" key="7">
    <source>
        <dbReference type="ARBA" id="ARBA00023033"/>
    </source>
</evidence>
<keyword evidence="7" id="KW-0503">Monooxygenase</keyword>
<comment type="cofactor">
    <cofactor evidence="1">
        <name>FAD</name>
        <dbReference type="ChEBI" id="CHEBI:57692"/>
    </cofactor>
</comment>